<reference evidence="1" key="1">
    <citation type="submission" date="2021-01" db="EMBL/GenBank/DDBJ databases">
        <authorList>
            <person name="Kaushik A."/>
        </authorList>
    </citation>
    <scope>NUCLEOTIDE SEQUENCE</scope>
    <source>
        <strain evidence="1">AG2-2IIIB</strain>
    </source>
</reference>
<comment type="caution">
    <text evidence="1">The sequence shown here is derived from an EMBL/GenBank/DDBJ whole genome shotgun (WGS) entry which is preliminary data.</text>
</comment>
<evidence type="ECO:0000313" key="2">
    <source>
        <dbReference type="Proteomes" id="UP000663843"/>
    </source>
</evidence>
<protein>
    <submittedName>
        <fullName evidence="1">Uncharacterized protein</fullName>
    </submittedName>
</protein>
<evidence type="ECO:0000313" key="1">
    <source>
        <dbReference type="EMBL" id="CAE6427776.1"/>
    </source>
</evidence>
<sequence>MLIAQPRHPLQRLLRRQEGYAAVAGIPNVPPTSSGLQSKRGTGLRIAEPQQDDQLLNRRANRSDLSLFYSSMGSSVSVASFSPTASTSTTSGARRIIPLYNLSTHNVLQNTVQDAGKPSSHASGYMLTFPTGTDTTVSRFWKR</sequence>
<gene>
    <name evidence="1" type="ORF">RDB_LOCUS60691</name>
</gene>
<accession>A0A8H2XNZ7</accession>
<name>A0A8H2XNZ7_9AGAM</name>
<organism evidence="1 2">
    <name type="scientific">Rhizoctonia solani</name>
    <dbReference type="NCBI Taxonomy" id="456999"/>
    <lineage>
        <taxon>Eukaryota</taxon>
        <taxon>Fungi</taxon>
        <taxon>Dikarya</taxon>
        <taxon>Basidiomycota</taxon>
        <taxon>Agaricomycotina</taxon>
        <taxon>Agaricomycetes</taxon>
        <taxon>Cantharellales</taxon>
        <taxon>Ceratobasidiaceae</taxon>
        <taxon>Rhizoctonia</taxon>
    </lineage>
</organism>
<proteinExistence type="predicted"/>
<dbReference type="EMBL" id="CAJMWT010001968">
    <property type="protein sequence ID" value="CAE6427776.1"/>
    <property type="molecule type" value="Genomic_DNA"/>
</dbReference>
<dbReference type="AlphaFoldDB" id="A0A8H2XNZ7"/>
<dbReference type="Proteomes" id="UP000663843">
    <property type="component" value="Unassembled WGS sequence"/>
</dbReference>